<protein>
    <submittedName>
        <fullName evidence="4">Uncharacterized protein LOC108559365</fullName>
    </submittedName>
</protein>
<organism evidence="3 4">
    <name type="scientific">Nicrophorus vespilloides</name>
    <name type="common">Boreal carrion beetle</name>
    <dbReference type="NCBI Taxonomy" id="110193"/>
    <lineage>
        <taxon>Eukaryota</taxon>
        <taxon>Metazoa</taxon>
        <taxon>Ecdysozoa</taxon>
        <taxon>Arthropoda</taxon>
        <taxon>Hexapoda</taxon>
        <taxon>Insecta</taxon>
        <taxon>Pterygota</taxon>
        <taxon>Neoptera</taxon>
        <taxon>Endopterygota</taxon>
        <taxon>Coleoptera</taxon>
        <taxon>Polyphaga</taxon>
        <taxon>Staphyliniformia</taxon>
        <taxon>Silphidae</taxon>
        <taxon>Nicrophorinae</taxon>
        <taxon>Nicrophorus</taxon>
    </lineage>
</organism>
<evidence type="ECO:0000259" key="2">
    <source>
        <dbReference type="Pfam" id="PF16020"/>
    </source>
</evidence>
<dbReference type="Pfam" id="PF16020">
    <property type="entry name" value="Deltameth_res"/>
    <property type="match status" value="1"/>
</dbReference>
<dbReference type="PANTHER" id="PTHR22133">
    <property type="entry name" value="AT01821P-RELATED"/>
    <property type="match status" value="1"/>
</dbReference>
<sequence>MQVQRAHKLLQSILTKRVPKRNAHHYEGPPMTTYNDLPIPQGSWQTHHDAMQRKYNAHLAMGIGFAIVTFAVAQMGGFFYFNYNEPKVAKAKNDYK</sequence>
<accession>A0ABM1MC09</accession>
<keyword evidence="3" id="KW-1185">Reference proteome</keyword>
<keyword evidence="1" id="KW-0472">Membrane</keyword>
<reference evidence="4" key="1">
    <citation type="submission" date="2025-08" db="UniProtKB">
        <authorList>
            <consortium name="RefSeq"/>
        </authorList>
    </citation>
    <scope>IDENTIFICATION</scope>
    <source>
        <tissue evidence="4">Whole Larva</tissue>
    </source>
</reference>
<proteinExistence type="predicted"/>
<gene>
    <name evidence="4" type="primary">LOC108559365</name>
</gene>
<dbReference type="Proteomes" id="UP000695000">
    <property type="component" value="Unplaced"/>
</dbReference>
<keyword evidence="1" id="KW-1133">Transmembrane helix</keyword>
<evidence type="ECO:0000313" key="3">
    <source>
        <dbReference type="Proteomes" id="UP000695000"/>
    </source>
</evidence>
<evidence type="ECO:0000313" key="4">
    <source>
        <dbReference type="RefSeq" id="XP_017772109.1"/>
    </source>
</evidence>
<dbReference type="RefSeq" id="XP_017772109.1">
    <property type="nucleotide sequence ID" value="XM_017916620.1"/>
</dbReference>
<keyword evidence="1" id="KW-0812">Transmembrane</keyword>
<dbReference type="InterPro" id="IPR031973">
    <property type="entry name" value="Deltameth_res_prag01"/>
</dbReference>
<evidence type="ECO:0000256" key="1">
    <source>
        <dbReference type="SAM" id="Phobius"/>
    </source>
</evidence>
<dbReference type="GeneID" id="108559365"/>
<feature type="domain" description="Deltamethrin resistance protein prag01" evidence="2">
    <location>
        <begin position="35"/>
        <end position="86"/>
    </location>
</feature>
<feature type="transmembrane region" description="Helical" evidence="1">
    <location>
        <begin position="59"/>
        <end position="81"/>
    </location>
</feature>
<name>A0ABM1MC09_NICVS</name>
<dbReference type="PANTHER" id="PTHR22133:SF2">
    <property type="entry name" value="AT01821P-RELATED"/>
    <property type="match status" value="1"/>
</dbReference>